<name>A0A9Q3J5R7_9BASI</name>
<sequence>MIEKEAVPTSPHPEQLSIFSQRFSNSEQVESAITNDVPALVPLDTIKTLRGLQGQRTKVGKNFLNLSDFMIRYVQVSLSKLGIIRWAPNIDEQPDSLYNEACRISALKTFRQLVIGGAYVFMNIRMGYVNDLDLLTKTYDHYVHFYMAGIYRKEVNEKGTRRKKKERDALQKGRERVSFKNS</sequence>
<keyword evidence="3" id="KW-1185">Reference proteome</keyword>
<dbReference type="OrthoDB" id="2507162at2759"/>
<feature type="region of interest" description="Disordered" evidence="1">
    <location>
        <begin position="159"/>
        <end position="182"/>
    </location>
</feature>
<evidence type="ECO:0000256" key="1">
    <source>
        <dbReference type="SAM" id="MobiDB-lite"/>
    </source>
</evidence>
<gene>
    <name evidence="2" type="ORF">O181_096515</name>
</gene>
<proteinExistence type="predicted"/>
<evidence type="ECO:0000313" key="3">
    <source>
        <dbReference type="Proteomes" id="UP000765509"/>
    </source>
</evidence>
<evidence type="ECO:0000313" key="2">
    <source>
        <dbReference type="EMBL" id="MBW0556800.1"/>
    </source>
</evidence>
<dbReference type="Proteomes" id="UP000765509">
    <property type="component" value="Unassembled WGS sequence"/>
</dbReference>
<dbReference type="AlphaFoldDB" id="A0A9Q3J5R7"/>
<feature type="compositionally biased region" description="Basic and acidic residues" evidence="1">
    <location>
        <begin position="166"/>
        <end position="182"/>
    </location>
</feature>
<dbReference type="EMBL" id="AVOT02064379">
    <property type="protein sequence ID" value="MBW0556800.1"/>
    <property type="molecule type" value="Genomic_DNA"/>
</dbReference>
<organism evidence="2 3">
    <name type="scientific">Austropuccinia psidii MF-1</name>
    <dbReference type="NCBI Taxonomy" id="1389203"/>
    <lineage>
        <taxon>Eukaryota</taxon>
        <taxon>Fungi</taxon>
        <taxon>Dikarya</taxon>
        <taxon>Basidiomycota</taxon>
        <taxon>Pucciniomycotina</taxon>
        <taxon>Pucciniomycetes</taxon>
        <taxon>Pucciniales</taxon>
        <taxon>Sphaerophragmiaceae</taxon>
        <taxon>Austropuccinia</taxon>
    </lineage>
</organism>
<comment type="caution">
    <text evidence="2">The sequence shown here is derived from an EMBL/GenBank/DDBJ whole genome shotgun (WGS) entry which is preliminary data.</text>
</comment>
<accession>A0A9Q3J5R7</accession>
<protein>
    <submittedName>
        <fullName evidence="2">Uncharacterized protein</fullName>
    </submittedName>
</protein>
<reference evidence="2" key="1">
    <citation type="submission" date="2021-03" db="EMBL/GenBank/DDBJ databases">
        <title>Draft genome sequence of rust myrtle Austropuccinia psidii MF-1, a brazilian biotype.</title>
        <authorList>
            <person name="Quecine M.C."/>
            <person name="Pachon D.M.R."/>
            <person name="Bonatelli M.L."/>
            <person name="Correr F.H."/>
            <person name="Franceschini L.M."/>
            <person name="Leite T.F."/>
            <person name="Margarido G.R.A."/>
            <person name="Almeida C.A."/>
            <person name="Ferrarezi J.A."/>
            <person name="Labate C.A."/>
        </authorList>
    </citation>
    <scope>NUCLEOTIDE SEQUENCE</scope>
    <source>
        <strain evidence="2">MF-1</strain>
    </source>
</reference>